<dbReference type="Gene3D" id="2.60.120.620">
    <property type="entry name" value="q2cbj1_9rhob like domain"/>
    <property type="match status" value="1"/>
</dbReference>
<feature type="compositionally biased region" description="Polar residues" evidence="6">
    <location>
        <begin position="108"/>
        <end position="120"/>
    </location>
</feature>
<feature type="domain" description="Prolyl 4-hydroxylase alpha subunit" evidence="7">
    <location>
        <begin position="82"/>
        <end position="289"/>
    </location>
</feature>
<evidence type="ECO:0000256" key="5">
    <source>
        <dbReference type="ARBA" id="ARBA00023004"/>
    </source>
</evidence>
<comment type="cofactor">
    <cofactor evidence="1">
        <name>L-ascorbate</name>
        <dbReference type="ChEBI" id="CHEBI:38290"/>
    </cofactor>
</comment>
<keyword evidence="4" id="KW-0560">Oxidoreductase</keyword>
<dbReference type="AlphaFoldDB" id="A0A7S2CNI7"/>
<feature type="region of interest" description="Disordered" evidence="6">
    <location>
        <begin position="101"/>
        <end position="120"/>
    </location>
</feature>
<dbReference type="GO" id="GO:0005783">
    <property type="term" value="C:endoplasmic reticulum"/>
    <property type="evidence" value="ECO:0007669"/>
    <property type="project" value="TreeGrafter"/>
</dbReference>
<evidence type="ECO:0000256" key="2">
    <source>
        <dbReference type="ARBA" id="ARBA00022723"/>
    </source>
</evidence>
<feature type="region of interest" description="Disordered" evidence="6">
    <location>
        <begin position="222"/>
        <end position="245"/>
    </location>
</feature>
<dbReference type="EMBL" id="HBGS01030375">
    <property type="protein sequence ID" value="CAD9428734.1"/>
    <property type="molecule type" value="Transcribed_RNA"/>
</dbReference>
<keyword evidence="2" id="KW-0479">Metal-binding</keyword>
<keyword evidence="5" id="KW-0408">Iron</keyword>
<dbReference type="SMART" id="SM00702">
    <property type="entry name" value="P4Hc"/>
    <property type="match status" value="1"/>
</dbReference>
<sequence>MPTCLSNLCEGVAGTKEKKVLSWDDFLLAEELDYFRRLVYEANPEDFGTHYVQRNEPNEVSDEESIKTDGSEEEDDENDTDDDEDPPALSAEMVAMLASMGLAPPPANGSSKASKPTQITKNRLRTSSFLRTAWFGTGQGLKIFQQIRERAANMLGLDPTCAEAPQIVCYPGGATYFRPHHDSGRLNEKFDAVELGRDEHGAARITTVFIYLSSHDASSGGATHFGHLQSGQQRDDTAEEEQEAAEYQGIRVSPKAGSAAVWSNVDINGVPDVAMVHEAEQLNSQAFVTMEKALSDQSLPLKMGLNLWFTDRRDYPRPEVHLSMSCAETILYAAQDVHLDV</sequence>
<evidence type="ECO:0000256" key="4">
    <source>
        <dbReference type="ARBA" id="ARBA00023002"/>
    </source>
</evidence>
<protein>
    <recommendedName>
        <fullName evidence="7">Prolyl 4-hydroxylase alpha subunit domain-containing protein</fullName>
    </recommendedName>
</protein>
<reference evidence="8" key="1">
    <citation type="submission" date="2021-01" db="EMBL/GenBank/DDBJ databases">
        <authorList>
            <person name="Corre E."/>
            <person name="Pelletier E."/>
            <person name="Niang G."/>
            <person name="Scheremetjew M."/>
            <person name="Finn R."/>
            <person name="Kale V."/>
            <person name="Holt S."/>
            <person name="Cochrane G."/>
            <person name="Meng A."/>
            <person name="Brown T."/>
            <person name="Cohen L."/>
        </authorList>
    </citation>
    <scope>NUCLEOTIDE SEQUENCE</scope>
    <source>
        <strain evidence="8">CCMP1381</strain>
    </source>
</reference>
<organism evidence="8">
    <name type="scientific">Octactis speculum</name>
    <dbReference type="NCBI Taxonomy" id="3111310"/>
    <lineage>
        <taxon>Eukaryota</taxon>
        <taxon>Sar</taxon>
        <taxon>Stramenopiles</taxon>
        <taxon>Ochrophyta</taxon>
        <taxon>Dictyochophyceae</taxon>
        <taxon>Dictyochales</taxon>
        <taxon>Dictyochaceae</taxon>
        <taxon>Octactis</taxon>
    </lineage>
</organism>
<dbReference type="InterPro" id="IPR045054">
    <property type="entry name" value="P4HA-like"/>
</dbReference>
<evidence type="ECO:0000256" key="3">
    <source>
        <dbReference type="ARBA" id="ARBA00022964"/>
    </source>
</evidence>
<gene>
    <name evidence="8" type="ORF">DSPE1174_LOCUS15498</name>
</gene>
<dbReference type="GO" id="GO:0005506">
    <property type="term" value="F:iron ion binding"/>
    <property type="evidence" value="ECO:0007669"/>
    <property type="project" value="InterPro"/>
</dbReference>
<feature type="region of interest" description="Disordered" evidence="6">
    <location>
        <begin position="49"/>
        <end position="87"/>
    </location>
</feature>
<keyword evidence="3" id="KW-0223">Dioxygenase</keyword>
<dbReference type="InterPro" id="IPR006620">
    <property type="entry name" value="Pro_4_hyd_alph"/>
</dbReference>
<feature type="compositionally biased region" description="Acidic residues" evidence="6">
    <location>
        <begin position="71"/>
        <end position="86"/>
    </location>
</feature>
<evidence type="ECO:0000259" key="7">
    <source>
        <dbReference type="SMART" id="SM00702"/>
    </source>
</evidence>
<proteinExistence type="predicted"/>
<evidence type="ECO:0000256" key="6">
    <source>
        <dbReference type="SAM" id="MobiDB-lite"/>
    </source>
</evidence>
<dbReference type="GO" id="GO:0031418">
    <property type="term" value="F:L-ascorbic acid binding"/>
    <property type="evidence" value="ECO:0007669"/>
    <property type="project" value="InterPro"/>
</dbReference>
<dbReference type="PANTHER" id="PTHR10869">
    <property type="entry name" value="PROLYL 4-HYDROXYLASE ALPHA SUBUNIT"/>
    <property type="match status" value="1"/>
</dbReference>
<evidence type="ECO:0000256" key="1">
    <source>
        <dbReference type="ARBA" id="ARBA00001961"/>
    </source>
</evidence>
<dbReference type="PANTHER" id="PTHR10869:SF246">
    <property type="entry name" value="TRANSMEMBRANE PROLYL 4-HYDROXYLASE"/>
    <property type="match status" value="1"/>
</dbReference>
<evidence type="ECO:0000313" key="8">
    <source>
        <dbReference type="EMBL" id="CAD9428734.1"/>
    </source>
</evidence>
<dbReference type="GO" id="GO:0004656">
    <property type="term" value="F:procollagen-proline 4-dioxygenase activity"/>
    <property type="evidence" value="ECO:0007669"/>
    <property type="project" value="TreeGrafter"/>
</dbReference>
<dbReference type="Pfam" id="PF13640">
    <property type="entry name" value="2OG-FeII_Oxy_3"/>
    <property type="match status" value="1"/>
</dbReference>
<name>A0A7S2CNI7_9STRA</name>
<accession>A0A7S2CNI7</accession>
<dbReference type="InterPro" id="IPR044862">
    <property type="entry name" value="Pro_4_hyd_alph_FE2OG_OXY"/>
</dbReference>